<accession>A0A839QHL1</accession>
<sequence>MSTTTLSVLAAAALLYSALWVLWVRPASSTRPAAPPTGVPRLPGGAEESGALVFEVCATLLDSGLPLRNVLNVLGSELPGCSELSTVAVALDCQVPWAVAWEQVPARLRGLGESLYFTELTGAPAAAMLRAGAAAANREMSRAAEERAAAFGVRLVLPLGLCALPAFICLGVVPLVISLLPRA</sequence>
<gene>
    <name evidence="2" type="ORF">E9229_000425</name>
</gene>
<evidence type="ECO:0000256" key="1">
    <source>
        <dbReference type="SAM" id="Phobius"/>
    </source>
</evidence>
<dbReference type="AlphaFoldDB" id="A0A839QHL1"/>
<evidence type="ECO:0000313" key="2">
    <source>
        <dbReference type="EMBL" id="MBB2994234.1"/>
    </source>
</evidence>
<keyword evidence="1" id="KW-0472">Membrane</keyword>
<protein>
    <recommendedName>
        <fullName evidence="4">Type II secretion system F family protein</fullName>
    </recommendedName>
</protein>
<proteinExistence type="predicted"/>
<keyword evidence="1" id="KW-0812">Transmembrane</keyword>
<keyword evidence="1" id="KW-1133">Transmembrane helix</keyword>
<evidence type="ECO:0000313" key="3">
    <source>
        <dbReference type="Proteomes" id="UP000523000"/>
    </source>
</evidence>
<dbReference type="Proteomes" id="UP000523000">
    <property type="component" value="Unassembled WGS sequence"/>
</dbReference>
<evidence type="ECO:0008006" key="4">
    <source>
        <dbReference type="Google" id="ProtNLM"/>
    </source>
</evidence>
<name>A0A839QHL1_9MICC</name>
<reference evidence="2 3" key="1">
    <citation type="submission" date="2020-08" db="EMBL/GenBank/DDBJ databases">
        <title>Sequencing the genomes of 1000 actinobacteria strains.</title>
        <authorList>
            <person name="Klenk H.-P."/>
        </authorList>
    </citation>
    <scope>NUCLEOTIDE SEQUENCE [LARGE SCALE GENOMIC DNA]</scope>
    <source>
        <strain evidence="2 3">DSM 22826</strain>
    </source>
</reference>
<dbReference type="EMBL" id="JACHVS010000001">
    <property type="protein sequence ID" value="MBB2994234.1"/>
    <property type="molecule type" value="Genomic_DNA"/>
</dbReference>
<feature type="transmembrane region" description="Helical" evidence="1">
    <location>
        <begin position="155"/>
        <end position="180"/>
    </location>
</feature>
<comment type="caution">
    <text evidence="2">The sequence shown here is derived from an EMBL/GenBank/DDBJ whole genome shotgun (WGS) entry which is preliminary data.</text>
</comment>
<dbReference type="RefSeq" id="WP_183509607.1">
    <property type="nucleotide sequence ID" value="NZ_BAABGK010000041.1"/>
</dbReference>
<keyword evidence="3" id="KW-1185">Reference proteome</keyword>
<organism evidence="2 3">
    <name type="scientific">Paeniglutamicibacter cryotolerans</name>
    <dbReference type="NCBI Taxonomy" id="670079"/>
    <lineage>
        <taxon>Bacteria</taxon>
        <taxon>Bacillati</taxon>
        <taxon>Actinomycetota</taxon>
        <taxon>Actinomycetes</taxon>
        <taxon>Micrococcales</taxon>
        <taxon>Micrococcaceae</taxon>
        <taxon>Paeniglutamicibacter</taxon>
    </lineage>
</organism>